<reference evidence="3" key="1">
    <citation type="submission" date="2019-01" db="EMBL/GenBank/DDBJ databases">
        <title>Draft genomes of a novel of Sporanaerobacter strains.</title>
        <authorList>
            <person name="Ma S."/>
        </authorList>
    </citation>
    <scope>NUCLEOTIDE SEQUENCE [LARGE SCALE GENOMIC DNA]</scope>
    <source>
        <strain evidence="3">NJN-17</strain>
    </source>
</reference>
<proteinExistence type="predicted"/>
<evidence type="ECO:0000259" key="1">
    <source>
        <dbReference type="PROSITE" id="PS50943"/>
    </source>
</evidence>
<evidence type="ECO:0000313" key="2">
    <source>
        <dbReference type="EMBL" id="QAT61936.1"/>
    </source>
</evidence>
<name>A0A410QD70_9FIRM</name>
<protein>
    <submittedName>
        <fullName evidence="2">DNA-binding protein</fullName>
    </submittedName>
</protein>
<dbReference type="Gene3D" id="1.10.260.40">
    <property type="entry name" value="lambda repressor-like DNA-binding domains"/>
    <property type="match status" value="1"/>
</dbReference>
<sequence length="121" mass="13679">MSKFIDNVNKYLTAKKIKKVYISLKSGIETNKLSRILNGVQEATVSDMEKIAYALGEKTEFFLRDNIGISNNKTIENLNAAFYAGEPKVEQKEFALKLIDFLENIDAVLGVEKRLINSCKE</sequence>
<accession>A0A410QD70</accession>
<dbReference type="RefSeq" id="WP_128752599.1">
    <property type="nucleotide sequence ID" value="NZ_CP035282.1"/>
</dbReference>
<dbReference type="InterPro" id="IPR001387">
    <property type="entry name" value="Cro/C1-type_HTH"/>
</dbReference>
<keyword evidence="2" id="KW-0238">DNA-binding</keyword>
<dbReference type="OrthoDB" id="2003815at2"/>
<dbReference type="SUPFAM" id="SSF47413">
    <property type="entry name" value="lambda repressor-like DNA-binding domains"/>
    <property type="match status" value="1"/>
</dbReference>
<dbReference type="GO" id="GO:0003677">
    <property type="term" value="F:DNA binding"/>
    <property type="evidence" value="ECO:0007669"/>
    <property type="project" value="UniProtKB-KW"/>
</dbReference>
<dbReference type="PROSITE" id="PS50943">
    <property type="entry name" value="HTH_CROC1"/>
    <property type="match status" value="1"/>
</dbReference>
<gene>
    <name evidence="2" type="ORF">EQM13_10180</name>
</gene>
<dbReference type="AlphaFoldDB" id="A0A410QD70"/>
<evidence type="ECO:0000313" key="3">
    <source>
        <dbReference type="Proteomes" id="UP000287969"/>
    </source>
</evidence>
<dbReference type="InterPro" id="IPR010982">
    <property type="entry name" value="Lambda_DNA-bd_dom_sf"/>
</dbReference>
<dbReference type="EMBL" id="CP035282">
    <property type="protein sequence ID" value="QAT61936.1"/>
    <property type="molecule type" value="Genomic_DNA"/>
</dbReference>
<organism evidence="2 3">
    <name type="scientific">Acidilutibacter cellobiosedens</name>
    <dbReference type="NCBI Taxonomy" id="2507161"/>
    <lineage>
        <taxon>Bacteria</taxon>
        <taxon>Bacillati</taxon>
        <taxon>Bacillota</taxon>
        <taxon>Tissierellia</taxon>
        <taxon>Tissierellales</taxon>
        <taxon>Acidilutibacteraceae</taxon>
        <taxon>Acidilutibacter</taxon>
    </lineage>
</organism>
<keyword evidence="3" id="KW-1185">Reference proteome</keyword>
<dbReference type="KEGG" id="spoa:EQM13_10180"/>
<dbReference type="Proteomes" id="UP000287969">
    <property type="component" value="Chromosome"/>
</dbReference>
<feature type="domain" description="HTH cro/C1-type" evidence="1">
    <location>
        <begin position="25"/>
        <end position="62"/>
    </location>
</feature>